<organism evidence="1 2">
    <name type="scientific">Maribacter arcticus</name>
    <dbReference type="NCBI Taxonomy" id="561365"/>
    <lineage>
        <taxon>Bacteria</taxon>
        <taxon>Pseudomonadati</taxon>
        <taxon>Bacteroidota</taxon>
        <taxon>Flavobacteriia</taxon>
        <taxon>Flavobacteriales</taxon>
        <taxon>Flavobacteriaceae</taxon>
        <taxon>Maribacter</taxon>
    </lineage>
</organism>
<protein>
    <submittedName>
        <fullName evidence="1">NlpE N-terminal domain-containing protein</fullName>
    </submittedName>
</protein>
<proteinExistence type="predicted"/>
<sequence>MLTPLIKQLMKIIITILILSFNFSLFAQSNQMIGDYTHIIGQEKTRKINYKLTLNQDGTFLFHSYTKDKQGIPPEVNAYGKGKWEAEKNIILFFTDKENDIDEKYDLDFNGSKARFISKSPRDKTDRIVETSLQFFESKIFWIERLKILKN</sequence>
<dbReference type="InterPro" id="IPR043176">
    <property type="entry name" value="NlpE_N_sf"/>
</dbReference>
<dbReference type="STRING" id="561365.SAMN05660866_03373"/>
<gene>
    <name evidence="1" type="ORF">SAMN05660866_03373</name>
</gene>
<reference evidence="2" key="1">
    <citation type="submission" date="2017-02" db="EMBL/GenBank/DDBJ databases">
        <authorList>
            <person name="Varghese N."/>
            <person name="Submissions S."/>
        </authorList>
    </citation>
    <scope>NUCLEOTIDE SEQUENCE [LARGE SCALE GENOMIC DNA]</scope>
    <source>
        <strain evidence="2">DSM 23546</strain>
    </source>
</reference>
<dbReference type="EMBL" id="FUYL01000011">
    <property type="protein sequence ID" value="SKB80022.1"/>
    <property type="molecule type" value="Genomic_DNA"/>
</dbReference>
<evidence type="ECO:0000313" key="1">
    <source>
        <dbReference type="EMBL" id="SKB80022.1"/>
    </source>
</evidence>
<keyword evidence="2" id="KW-1185">Reference proteome</keyword>
<evidence type="ECO:0000313" key="2">
    <source>
        <dbReference type="Proteomes" id="UP000190339"/>
    </source>
</evidence>
<dbReference type="Proteomes" id="UP000190339">
    <property type="component" value="Unassembled WGS sequence"/>
</dbReference>
<dbReference type="AlphaFoldDB" id="A0A1T5E7F4"/>
<accession>A0A1T5E7F4</accession>
<name>A0A1T5E7F4_9FLAO</name>
<dbReference type="Gene3D" id="2.40.128.300">
    <property type="match status" value="1"/>
</dbReference>